<evidence type="ECO:0000313" key="3">
    <source>
        <dbReference type="EMBL" id="TVU08008.1"/>
    </source>
</evidence>
<feature type="compositionally biased region" description="Polar residues" evidence="1">
    <location>
        <begin position="40"/>
        <end position="51"/>
    </location>
</feature>
<evidence type="ECO:0000313" key="2">
    <source>
        <dbReference type="EMBL" id="TVT96659.1"/>
    </source>
</evidence>
<dbReference type="Gramene" id="TVU08008">
    <property type="protein sequence ID" value="TVU08008"/>
    <property type="gene ID" value="EJB05_41390"/>
</dbReference>
<reference evidence="3 4" key="1">
    <citation type="journal article" date="2019" name="Sci. Rep.">
        <title>A high-quality genome of Eragrostis curvula grass provides insights into Poaceae evolution and supports new strategies to enhance forage quality.</title>
        <authorList>
            <person name="Carballo J."/>
            <person name="Santos B.A.C.M."/>
            <person name="Zappacosta D."/>
            <person name="Garbus I."/>
            <person name="Selva J.P."/>
            <person name="Gallo C.A."/>
            <person name="Diaz A."/>
            <person name="Albertini E."/>
            <person name="Caccamo M."/>
            <person name="Echenique V."/>
        </authorList>
    </citation>
    <scope>NUCLEOTIDE SEQUENCE [LARGE SCALE GENOMIC DNA]</scope>
    <source>
        <strain evidence="4">cv. Victoria</strain>
        <tissue evidence="3">Leaf</tissue>
    </source>
</reference>
<accession>A0A5J9TAM4</accession>
<dbReference type="AlphaFoldDB" id="A0A5J9TAM4"/>
<protein>
    <submittedName>
        <fullName evidence="3">Uncharacterized protein</fullName>
    </submittedName>
</protein>
<dbReference type="EMBL" id="RWGY01000039">
    <property type="protein sequence ID" value="TVU08008.1"/>
    <property type="molecule type" value="Genomic_DNA"/>
</dbReference>
<organism evidence="3 4">
    <name type="scientific">Eragrostis curvula</name>
    <name type="common">weeping love grass</name>
    <dbReference type="NCBI Taxonomy" id="38414"/>
    <lineage>
        <taxon>Eukaryota</taxon>
        <taxon>Viridiplantae</taxon>
        <taxon>Streptophyta</taxon>
        <taxon>Embryophyta</taxon>
        <taxon>Tracheophyta</taxon>
        <taxon>Spermatophyta</taxon>
        <taxon>Magnoliopsida</taxon>
        <taxon>Liliopsida</taxon>
        <taxon>Poales</taxon>
        <taxon>Poaceae</taxon>
        <taxon>PACMAD clade</taxon>
        <taxon>Chloridoideae</taxon>
        <taxon>Eragrostideae</taxon>
        <taxon>Eragrostidinae</taxon>
        <taxon>Eragrostis</taxon>
    </lineage>
</organism>
<feature type="compositionally biased region" description="Low complexity" evidence="1">
    <location>
        <begin position="60"/>
        <end position="76"/>
    </location>
</feature>
<dbReference type="Proteomes" id="UP000324897">
    <property type="component" value="Chromosome 3"/>
</dbReference>
<evidence type="ECO:0000313" key="4">
    <source>
        <dbReference type="Proteomes" id="UP000324897"/>
    </source>
</evidence>
<proteinExistence type="predicted"/>
<dbReference type="Gramene" id="TVT96659">
    <property type="protein sequence ID" value="TVT96659"/>
    <property type="gene ID" value="EJB05_58129"/>
</dbReference>
<evidence type="ECO:0000256" key="1">
    <source>
        <dbReference type="SAM" id="MobiDB-lite"/>
    </source>
</evidence>
<comment type="caution">
    <text evidence="3">The sequence shown here is derived from an EMBL/GenBank/DDBJ whole genome shotgun (WGS) entry which is preliminary data.</text>
</comment>
<feature type="region of interest" description="Disordered" evidence="1">
    <location>
        <begin position="1"/>
        <end position="81"/>
    </location>
</feature>
<feature type="non-terminal residue" evidence="3">
    <location>
        <position position="1"/>
    </location>
</feature>
<name>A0A5J9TAM4_9POAL</name>
<sequence>MAPRGPAAAVFRRRRAAKGVGPQRLRVSAASVHGAHAETAWSSALENSPANPTAAPAIKPPADSGGDPPTTTTNGDLPRAQPVALASQGGITIYFLLGPVMDSSYFRVTE</sequence>
<dbReference type="EMBL" id="RWGY01001141">
    <property type="protein sequence ID" value="TVT96659.1"/>
    <property type="molecule type" value="Genomic_DNA"/>
</dbReference>
<gene>
    <name evidence="3" type="ORF">EJB05_41390</name>
    <name evidence="2" type="ORF">EJB05_58129</name>
</gene>
<feature type="compositionally biased region" description="Low complexity" evidence="1">
    <location>
        <begin position="1"/>
        <end position="10"/>
    </location>
</feature>
<keyword evidence="4" id="KW-1185">Reference proteome</keyword>